<evidence type="ECO:0000256" key="1">
    <source>
        <dbReference type="SAM" id="SignalP"/>
    </source>
</evidence>
<dbReference type="EMBL" id="JBHUHT010000011">
    <property type="protein sequence ID" value="MFD2095978.1"/>
    <property type="molecule type" value="Genomic_DNA"/>
</dbReference>
<reference evidence="3" key="1">
    <citation type="journal article" date="2019" name="Int. J. Syst. Evol. Microbiol.">
        <title>The Global Catalogue of Microorganisms (GCM) 10K type strain sequencing project: providing services to taxonomists for standard genome sequencing and annotation.</title>
        <authorList>
            <consortium name="The Broad Institute Genomics Platform"/>
            <consortium name="The Broad Institute Genome Sequencing Center for Infectious Disease"/>
            <person name="Wu L."/>
            <person name="Ma J."/>
        </authorList>
    </citation>
    <scope>NUCLEOTIDE SEQUENCE [LARGE SCALE GENOMIC DNA]</scope>
    <source>
        <strain evidence="3">CGMCC 1.10992</strain>
    </source>
</reference>
<dbReference type="RefSeq" id="WP_345340867.1">
    <property type="nucleotide sequence ID" value="NZ_BAABLI010000017.1"/>
</dbReference>
<evidence type="ECO:0000313" key="2">
    <source>
        <dbReference type="EMBL" id="MFD2095978.1"/>
    </source>
</evidence>
<keyword evidence="1" id="KW-0732">Signal</keyword>
<proteinExistence type="predicted"/>
<sequence length="459" mass="51416">MGPLSGLKDRAWHVCSCTLVLTLMTGVVNAAPTINSVQVEGDDIQQGVKITVMGSGFGEKDQAAPKLYDKTDLVYENGVPNDHYTSYANGADIVRDNVDPDALWTKSSEYNWDGVPPRIERSTARTEHLSAYYSMPGIKSYLGWPRAISGANTVRGARHFYISWWMRVKAHPQNYYQHVISPPEGGMFETGAPEDVGEEVLVIDTTGKKPDKTARLLHYEVIEDADGRREVVHIDIDDAKKTEDLGRLIQTIRPSGDQVTATILDQEKSYGSNKFIRVWDNPGGENLRISWTNDEMSGMGGRSYTDWIGVSGKWTHMEVWGNLDTRQLVALVDNEVNHDIQMIDVKEDPNFSANIGLIGFDGKVQYLQQTDVSEIYLDYTFQRIMIGDAPNWSEVKHAEIQLPTEWTPTNISFNLDQGSFEKVTGSLFVYVFDKGNLVNETGFKLCLDCKAKPSPVEFN</sequence>
<feature type="chain" id="PRO_5046991257" evidence="1">
    <location>
        <begin position="31"/>
        <end position="459"/>
    </location>
</feature>
<name>A0ABW4XNC6_9GAMM</name>
<accession>A0ABW4XNC6</accession>
<keyword evidence="3" id="KW-1185">Reference proteome</keyword>
<dbReference type="Proteomes" id="UP001597380">
    <property type="component" value="Unassembled WGS sequence"/>
</dbReference>
<gene>
    <name evidence="2" type="ORF">ACFSJ3_08285</name>
</gene>
<protein>
    <submittedName>
        <fullName evidence="2">Uncharacterized protein</fullName>
    </submittedName>
</protein>
<evidence type="ECO:0000313" key="3">
    <source>
        <dbReference type="Proteomes" id="UP001597380"/>
    </source>
</evidence>
<organism evidence="2 3">
    <name type="scientific">Corallincola platygyrae</name>
    <dbReference type="NCBI Taxonomy" id="1193278"/>
    <lineage>
        <taxon>Bacteria</taxon>
        <taxon>Pseudomonadati</taxon>
        <taxon>Pseudomonadota</taxon>
        <taxon>Gammaproteobacteria</taxon>
        <taxon>Alteromonadales</taxon>
        <taxon>Psychromonadaceae</taxon>
        <taxon>Corallincola</taxon>
    </lineage>
</organism>
<comment type="caution">
    <text evidence="2">The sequence shown here is derived from an EMBL/GenBank/DDBJ whole genome shotgun (WGS) entry which is preliminary data.</text>
</comment>
<feature type="signal peptide" evidence="1">
    <location>
        <begin position="1"/>
        <end position="30"/>
    </location>
</feature>